<dbReference type="SUPFAM" id="SSF46689">
    <property type="entry name" value="Homeodomain-like"/>
    <property type="match status" value="2"/>
</dbReference>
<protein>
    <submittedName>
        <fullName evidence="5">AraC family transcriptional regulator</fullName>
    </submittedName>
</protein>
<dbReference type="InterPro" id="IPR018062">
    <property type="entry name" value="HTH_AraC-typ_CS"/>
</dbReference>
<dbReference type="AlphaFoldDB" id="A0AA91DTU9"/>
<dbReference type="Gene3D" id="1.10.10.60">
    <property type="entry name" value="Homeodomain-like"/>
    <property type="match status" value="2"/>
</dbReference>
<reference evidence="5 6" key="1">
    <citation type="submission" date="2016-03" db="EMBL/GenBank/DDBJ databases">
        <title>Genome sequence of Variovorax paradoxus KB5.</title>
        <authorList>
            <person name="Jeong H."/>
            <person name="Hong C.E."/>
            <person name="Jo S.H."/>
            <person name="Park J.M."/>
        </authorList>
    </citation>
    <scope>NUCLEOTIDE SEQUENCE [LARGE SCALE GENOMIC DNA]</scope>
    <source>
        <strain evidence="5 6">KB5</strain>
    </source>
</reference>
<dbReference type="InterPro" id="IPR050908">
    <property type="entry name" value="SmbC-like"/>
</dbReference>
<dbReference type="PRINTS" id="PR00032">
    <property type="entry name" value="HTHARAC"/>
</dbReference>
<dbReference type="InterPro" id="IPR018060">
    <property type="entry name" value="HTH_AraC"/>
</dbReference>
<name>A0AA91DTU9_VARPD</name>
<dbReference type="PANTHER" id="PTHR40055">
    <property type="entry name" value="TRANSCRIPTIONAL REGULATOR YGIV-RELATED"/>
    <property type="match status" value="1"/>
</dbReference>
<feature type="domain" description="HTH araC/xylS-type" evidence="4">
    <location>
        <begin position="15"/>
        <end position="113"/>
    </location>
</feature>
<dbReference type="InterPro" id="IPR020449">
    <property type="entry name" value="Tscrpt_reg_AraC-type_HTH"/>
</dbReference>
<evidence type="ECO:0000256" key="2">
    <source>
        <dbReference type="ARBA" id="ARBA00023125"/>
    </source>
</evidence>
<dbReference type="SMART" id="SM00871">
    <property type="entry name" value="AraC_E_bind"/>
    <property type="match status" value="1"/>
</dbReference>
<keyword evidence="3" id="KW-0804">Transcription</keyword>
<gene>
    <name evidence="5" type="ORF">A3K87_08115</name>
</gene>
<dbReference type="PROSITE" id="PS00041">
    <property type="entry name" value="HTH_ARAC_FAMILY_1"/>
    <property type="match status" value="1"/>
</dbReference>
<dbReference type="InterPro" id="IPR010499">
    <property type="entry name" value="AraC_E-bd"/>
</dbReference>
<dbReference type="Proteomes" id="UP000077852">
    <property type="component" value="Unassembled WGS sequence"/>
</dbReference>
<dbReference type="Pfam" id="PF12833">
    <property type="entry name" value="HTH_18"/>
    <property type="match status" value="1"/>
</dbReference>
<dbReference type="RefSeq" id="WP_081266332.1">
    <property type="nucleotide sequence ID" value="NZ_LVHG01000025.1"/>
</dbReference>
<dbReference type="SUPFAM" id="SSF55136">
    <property type="entry name" value="Probable bacterial effector-binding domain"/>
    <property type="match status" value="1"/>
</dbReference>
<keyword evidence="2" id="KW-0238">DNA-binding</keyword>
<dbReference type="InterPro" id="IPR011256">
    <property type="entry name" value="Reg_factor_effector_dom_sf"/>
</dbReference>
<evidence type="ECO:0000259" key="4">
    <source>
        <dbReference type="PROSITE" id="PS01124"/>
    </source>
</evidence>
<dbReference type="InterPro" id="IPR029442">
    <property type="entry name" value="GyrI-like"/>
</dbReference>
<dbReference type="PANTHER" id="PTHR40055:SF1">
    <property type="entry name" value="TRANSCRIPTIONAL REGULATOR YGIV-RELATED"/>
    <property type="match status" value="1"/>
</dbReference>
<dbReference type="EMBL" id="LVHG01000025">
    <property type="protein sequence ID" value="OAK66406.1"/>
    <property type="molecule type" value="Genomic_DNA"/>
</dbReference>
<sequence length="287" mass="31654">MESRRTEQDYRARVARAVAAIVADPMADHRLEDLARLAHFSPFHFHRVYASVAGETVAATVRRVRLALATQLLEAGGQSITQVALAVGYESPQAFTRAFGQFTGQSPREFQRQMARAVLDVDAIPQAGNDGGAPPAVRIVERSAQRLHALRHQGSFATIPHTHRRLRLHAGTRVLSEHWGASFSAPEDTSGFRYYAAFASPDPWPEDGSGVELLDIPGGCYAVHRLAGPYARINAAVQSLYARWLPGSGYEPDDRPTLEHYLNSPRTVRQAELRTDLLIPIRRADSS</sequence>
<dbReference type="Pfam" id="PF06445">
    <property type="entry name" value="GyrI-like"/>
    <property type="match status" value="1"/>
</dbReference>
<comment type="caution">
    <text evidence="5">The sequence shown here is derived from an EMBL/GenBank/DDBJ whole genome shotgun (WGS) entry which is preliminary data.</text>
</comment>
<dbReference type="InterPro" id="IPR009057">
    <property type="entry name" value="Homeodomain-like_sf"/>
</dbReference>
<evidence type="ECO:0000256" key="1">
    <source>
        <dbReference type="ARBA" id="ARBA00023015"/>
    </source>
</evidence>
<evidence type="ECO:0000313" key="6">
    <source>
        <dbReference type="Proteomes" id="UP000077852"/>
    </source>
</evidence>
<evidence type="ECO:0000256" key="3">
    <source>
        <dbReference type="ARBA" id="ARBA00023163"/>
    </source>
</evidence>
<organism evidence="5 6">
    <name type="scientific">Variovorax paradoxus</name>
    <dbReference type="NCBI Taxonomy" id="34073"/>
    <lineage>
        <taxon>Bacteria</taxon>
        <taxon>Pseudomonadati</taxon>
        <taxon>Pseudomonadota</taxon>
        <taxon>Betaproteobacteria</taxon>
        <taxon>Burkholderiales</taxon>
        <taxon>Comamonadaceae</taxon>
        <taxon>Variovorax</taxon>
    </lineage>
</organism>
<dbReference type="Gene3D" id="3.20.80.10">
    <property type="entry name" value="Regulatory factor, effector binding domain"/>
    <property type="match status" value="1"/>
</dbReference>
<dbReference type="GO" id="GO:0043565">
    <property type="term" value="F:sequence-specific DNA binding"/>
    <property type="evidence" value="ECO:0007669"/>
    <property type="project" value="InterPro"/>
</dbReference>
<dbReference type="SMART" id="SM00342">
    <property type="entry name" value="HTH_ARAC"/>
    <property type="match status" value="1"/>
</dbReference>
<keyword evidence="1" id="KW-0805">Transcription regulation</keyword>
<evidence type="ECO:0000313" key="5">
    <source>
        <dbReference type="EMBL" id="OAK66406.1"/>
    </source>
</evidence>
<dbReference type="PROSITE" id="PS01124">
    <property type="entry name" value="HTH_ARAC_FAMILY_2"/>
    <property type="match status" value="1"/>
</dbReference>
<proteinExistence type="predicted"/>
<dbReference type="GO" id="GO:0003700">
    <property type="term" value="F:DNA-binding transcription factor activity"/>
    <property type="evidence" value="ECO:0007669"/>
    <property type="project" value="InterPro"/>
</dbReference>
<accession>A0AA91DTU9</accession>